<feature type="non-terminal residue" evidence="6">
    <location>
        <position position="1"/>
    </location>
</feature>
<dbReference type="OrthoDB" id="258143at2759"/>
<dbReference type="Pfam" id="PF16575">
    <property type="entry name" value="CLP1_P"/>
    <property type="match status" value="1"/>
</dbReference>
<dbReference type="Proteomes" id="UP000014680">
    <property type="component" value="Unassembled WGS sequence"/>
</dbReference>
<accession>A0A0A1U663</accession>
<evidence type="ECO:0000259" key="3">
    <source>
        <dbReference type="Pfam" id="PF06807"/>
    </source>
</evidence>
<dbReference type="AlphaFoldDB" id="A0A0A1U663"/>
<dbReference type="GO" id="GO:0005524">
    <property type="term" value="F:ATP binding"/>
    <property type="evidence" value="ECO:0007669"/>
    <property type="project" value="UniProtKB-KW"/>
</dbReference>
<dbReference type="GO" id="GO:0031124">
    <property type="term" value="P:mRNA 3'-end processing"/>
    <property type="evidence" value="ECO:0007669"/>
    <property type="project" value="InterPro"/>
</dbReference>
<dbReference type="Pfam" id="PF16573">
    <property type="entry name" value="CLP1_N"/>
    <property type="match status" value="1"/>
</dbReference>
<feature type="domain" description="Clp1 C-terminal" evidence="3">
    <location>
        <begin position="316"/>
        <end position="386"/>
    </location>
</feature>
<dbReference type="VEuPathDB" id="AmoebaDB:EIN_228530"/>
<dbReference type="InterPro" id="IPR027417">
    <property type="entry name" value="P-loop_NTPase"/>
</dbReference>
<dbReference type="Pfam" id="PF06807">
    <property type="entry name" value="Clp1"/>
    <property type="match status" value="1"/>
</dbReference>
<evidence type="ECO:0000313" key="7">
    <source>
        <dbReference type="Proteomes" id="UP000014680"/>
    </source>
</evidence>
<dbReference type="GO" id="GO:0051731">
    <property type="term" value="F:polynucleotide 5'-hydroxyl-kinase activity"/>
    <property type="evidence" value="ECO:0007669"/>
    <property type="project" value="InterPro"/>
</dbReference>
<gene>
    <name evidence="6" type="ORF">EIN_228530</name>
</gene>
<feature type="domain" description="Clp1 P-loop" evidence="5">
    <location>
        <begin position="112"/>
        <end position="289"/>
    </location>
</feature>
<dbReference type="GeneID" id="14887069"/>
<name>A0A0A1U663_ENTIV</name>
<dbReference type="GO" id="GO:0006388">
    <property type="term" value="P:tRNA splicing, via endonucleolytic cleavage and ligation"/>
    <property type="evidence" value="ECO:0007669"/>
    <property type="project" value="TreeGrafter"/>
</dbReference>
<protein>
    <submittedName>
        <fullName evidence="6">ATP/GTP-binding protein, putative</fullName>
    </submittedName>
</protein>
<evidence type="ECO:0000313" key="6">
    <source>
        <dbReference type="EMBL" id="ELP88380.1"/>
    </source>
</evidence>
<evidence type="ECO:0000256" key="1">
    <source>
        <dbReference type="ARBA" id="ARBA00022741"/>
    </source>
</evidence>
<organism evidence="6 7">
    <name type="scientific">Entamoeba invadens IP1</name>
    <dbReference type="NCBI Taxonomy" id="370355"/>
    <lineage>
        <taxon>Eukaryota</taxon>
        <taxon>Amoebozoa</taxon>
        <taxon>Evosea</taxon>
        <taxon>Archamoebae</taxon>
        <taxon>Mastigamoebida</taxon>
        <taxon>Entamoebidae</taxon>
        <taxon>Entamoeba</taxon>
    </lineage>
</organism>
<evidence type="ECO:0000259" key="5">
    <source>
        <dbReference type="Pfam" id="PF16575"/>
    </source>
</evidence>
<feature type="domain" description="Clp1 N-terminal" evidence="4">
    <location>
        <begin position="17"/>
        <end position="96"/>
    </location>
</feature>
<dbReference type="Gene3D" id="2.40.30.330">
    <property type="entry name" value="Pre-mRNA cleavage complex subunit Clp1, C-terminal domain"/>
    <property type="match status" value="1"/>
</dbReference>
<keyword evidence="7" id="KW-1185">Reference proteome</keyword>
<dbReference type="Gene3D" id="3.40.50.300">
    <property type="entry name" value="P-loop containing nucleotide triphosphate hydrolases"/>
    <property type="match status" value="1"/>
</dbReference>
<dbReference type="InterPro" id="IPR032324">
    <property type="entry name" value="Clp1_N"/>
</dbReference>
<keyword evidence="2" id="KW-0067">ATP-binding</keyword>
<dbReference type="InterPro" id="IPR010655">
    <property type="entry name" value="Clp1_C"/>
</dbReference>
<dbReference type="InterPro" id="IPR038238">
    <property type="entry name" value="Clp1_C_sf"/>
</dbReference>
<dbReference type="OMA" id="VQYVNCH"/>
<dbReference type="RefSeq" id="XP_004255151.1">
    <property type="nucleotide sequence ID" value="XM_004255103.1"/>
</dbReference>
<dbReference type="GO" id="GO:0005634">
    <property type="term" value="C:nucleus"/>
    <property type="evidence" value="ECO:0007669"/>
    <property type="project" value="TreeGrafter"/>
</dbReference>
<evidence type="ECO:0000256" key="2">
    <source>
        <dbReference type="ARBA" id="ARBA00022840"/>
    </source>
</evidence>
<dbReference type="PANTHER" id="PTHR12755:SF6">
    <property type="entry name" value="POLYRIBONUCLEOTIDE 5'-HYDROXYL-KINASE CLP1"/>
    <property type="match status" value="1"/>
</dbReference>
<proteinExistence type="predicted"/>
<sequence>RHSTTQTRQSHSGKEVRIIAGDGCSFKVLFGRVEWNGAQIATNTIYSIAQNMWVSLYAVDDCEMDVTNPSHYYIGSNSVVEEYYNLHTKINENRNSIKEIQGETAQNILITGSVRSGKGTFAMHLVNYAVREGYTPLVVDLNLKTNLITVPGCIGCSVVSSPITPNTLLDCNTEQPIVFCCGTTNAEEKYALFSHYAKVMSQLCAEKQKSHVGIAKSGTIVRCPFLTTEGLKEVVDCYNIDLIYVMDNEQLYNDIHTTQFSHPVGSFIVHKPAGVPLCTNYDAFVRRMQHRIVNNYMCGCCPEKPLCPRSNVILDDTYKLILIKSFKHENSGYLPIGQTQVQNPFDVEDVEINSDMKNNVLAVLNCDSMEDVLKNTTTVLGFVIFEDFIVLPGETGIEKKTIIRSPNPLEGLPSHFMCATGMKLEQDID</sequence>
<dbReference type="KEGG" id="eiv:EIN_228530"/>
<dbReference type="EMBL" id="KB206756">
    <property type="protein sequence ID" value="ELP88380.1"/>
    <property type="molecule type" value="Genomic_DNA"/>
</dbReference>
<keyword evidence="1" id="KW-0547">Nucleotide-binding</keyword>
<dbReference type="InterPro" id="IPR045116">
    <property type="entry name" value="Clp1/Grc3"/>
</dbReference>
<reference evidence="6 7" key="1">
    <citation type="submission" date="2012-10" db="EMBL/GenBank/DDBJ databases">
        <authorList>
            <person name="Zafar N."/>
            <person name="Inman J."/>
            <person name="Hall N."/>
            <person name="Lorenzi H."/>
            <person name="Caler E."/>
        </authorList>
    </citation>
    <scope>NUCLEOTIDE SEQUENCE [LARGE SCALE GENOMIC DNA]</scope>
    <source>
        <strain evidence="6 7">IP1</strain>
    </source>
</reference>
<dbReference type="PANTHER" id="PTHR12755">
    <property type="entry name" value="CLEAVAGE/POLYADENYLATION FACTOR IA SUBUNIT CLP1P"/>
    <property type="match status" value="1"/>
</dbReference>
<evidence type="ECO:0000259" key="4">
    <source>
        <dbReference type="Pfam" id="PF16573"/>
    </source>
</evidence>
<dbReference type="InterPro" id="IPR032319">
    <property type="entry name" value="CLP1_P"/>
</dbReference>